<proteinExistence type="predicted"/>
<keyword evidence="2" id="KW-1185">Reference proteome</keyword>
<dbReference type="EMBL" id="BSXW01001317">
    <property type="protein sequence ID" value="GMF35766.1"/>
    <property type="molecule type" value="Genomic_DNA"/>
</dbReference>
<sequence length="196" mass="20703">MKVSVAISHHGVTCAALRGVGAVAAIADVALEVSDLARPLDIVQRLHETRSEGCSNAAFTGAAAGDHLDVIQWLRETYPALYDPEACLKAAQEHNSVAVIQEMKSQVRAYIARVALKTAAAKGYVEAVEALLPGPGATAEVFTVAAANGRAALLQFLIDKDYDDMDKVACGLDAGAISNAWRFYYGGVVIFATLVR</sequence>
<dbReference type="AlphaFoldDB" id="A0A9W6XBX8"/>
<protein>
    <submittedName>
        <fullName evidence="1">Unnamed protein product</fullName>
    </submittedName>
</protein>
<dbReference type="InterPro" id="IPR052050">
    <property type="entry name" value="SecEffector_AnkRepeat"/>
</dbReference>
<comment type="caution">
    <text evidence="1">The sequence shown here is derived from an EMBL/GenBank/DDBJ whole genome shotgun (WGS) entry which is preliminary data.</text>
</comment>
<dbReference type="Proteomes" id="UP001165083">
    <property type="component" value="Unassembled WGS sequence"/>
</dbReference>
<dbReference type="PANTHER" id="PTHR46586">
    <property type="entry name" value="ANKYRIN REPEAT-CONTAINING PROTEIN"/>
    <property type="match status" value="1"/>
</dbReference>
<reference evidence="1" key="1">
    <citation type="submission" date="2023-04" db="EMBL/GenBank/DDBJ databases">
        <title>Phytophthora lilii NBRC 32176.</title>
        <authorList>
            <person name="Ichikawa N."/>
            <person name="Sato H."/>
            <person name="Tonouchi N."/>
        </authorList>
    </citation>
    <scope>NUCLEOTIDE SEQUENCE</scope>
    <source>
        <strain evidence="1">NBRC 32176</strain>
    </source>
</reference>
<organism evidence="1 2">
    <name type="scientific">Phytophthora lilii</name>
    <dbReference type="NCBI Taxonomy" id="2077276"/>
    <lineage>
        <taxon>Eukaryota</taxon>
        <taxon>Sar</taxon>
        <taxon>Stramenopiles</taxon>
        <taxon>Oomycota</taxon>
        <taxon>Peronosporomycetes</taxon>
        <taxon>Peronosporales</taxon>
        <taxon>Peronosporaceae</taxon>
        <taxon>Phytophthora</taxon>
    </lineage>
</organism>
<dbReference type="SUPFAM" id="SSF48403">
    <property type="entry name" value="Ankyrin repeat"/>
    <property type="match status" value="1"/>
</dbReference>
<evidence type="ECO:0000313" key="2">
    <source>
        <dbReference type="Proteomes" id="UP001165083"/>
    </source>
</evidence>
<evidence type="ECO:0000313" key="1">
    <source>
        <dbReference type="EMBL" id="GMF35766.1"/>
    </source>
</evidence>
<name>A0A9W6XBX8_9STRA</name>
<accession>A0A9W6XBX8</accession>
<dbReference type="Gene3D" id="1.25.40.20">
    <property type="entry name" value="Ankyrin repeat-containing domain"/>
    <property type="match status" value="1"/>
</dbReference>
<dbReference type="PANTHER" id="PTHR46586:SF3">
    <property type="entry name" value="ANKYRIN REPEAT-CONTAINING PROTEIN"/>
    <property type="match status" value="1"/>
</dbReference>
<dbReference type="InterPro" id="IPR036770">
    <property type="entry name" value="Ankyrin_rpt-contain_sf"/>
</dbReference>
<gene>
    <name evidence="1" type="ORF">Plil01_001517900</name>
</gene>